<dbReference type="Pfam" id="PF13579">
    <property type="entry name" value="Glyco_trans_4_4"/>
    <property type="match status" value="1"/>
</dbReference>
<reference evidence="2 3" key="1">
    <citation type="submission" date="2015-09" db="EMBL/GenBank/DDBJ databases">
        <title>Identification and resolution of microdiversity through metagenomic sequencing of parallel consortia.</title>
        <authorList>
            <person name="Nelson W.C."/>
            <person name="Romine M.F."/>
            <person name="Lindemann S.R."/>
        </authorList>
    </citation>
    <scope>NUCLEOTIDE SEQUENCE [LARGE SCALE GENOMIC DNA]</scope>
    <source>
        <strain evidence="2">Ana</strain>
    </source>
</reference>
<dbReference type="AlphaFoldDB" id="A0A0P8BGZ5"/>
<comment type="caution">
    <text evidence="2">The sequence shown here is derived from an EMBL/GenBank/DDBJ whole genome shotgun (WGS) entry which is preliminary data.</text>
</comment>
<dbReference type="SUPFAM" id="SSF53756">
    <property type="entry name" value="UDP-Glycosyltransferase/glycogen phosphorylase"/>
    <property type="match status" value="1"/>
</dbReference>
<sequence length="447" mass="50645">MSISHMPSPAVSNSFNRRRVLLVSPHFPPVNAPDHQRLRIALPYFQSLGWEVTVLTVAPNESAHSQDAYLSQVLPDHVEIVTVSALPARLTRKIGLGNLGLRCWPYLNQAGQALLRQRSYDLVFFSTAMFPVLTLGPIWFKRFNVPYIVDFQDPWRVDRAQQDHRTKQRPGGRVKYAMDKLLAQLLEPMALSRVSHIVSVSPDYPKILQQRYAWLRSEMFTVLPFGAPTHDYIQLPQLNITQSIFDSQDGCRHWVYVGRGGGDMEIALNLLFKGIYQQRMRSPDLWQKIKLHFVGTSYDRSAQAKPIEALAQQHGVADIVSEHPQRIPYFEAQQVLVDSDAILLVGSEDPSYSASKLYTAILAKRPLLAIFHQRSLVVDIIRRCKAGDVVTFNERTEVLSEPILAAIDKLVTLPKGAQAPTQWTEFSAYSAEHMTKRLCQCFDMAVS</sequence>
<gene>
    <name evidence="2" type="ORF">HLUCCA11_20055</name>
</gene>
<feature type="domain" description="Glycosyltransferase subfamily 4-like N-terminal" evidence="1">
    <location>
        <begin position="46"/>
        <end position="212"/>
    </location>
</feature>
<dbReference type="InterPro" id="IPR028098">
    <property type="entry name" value="Glyco_trans_4-like_N"/>
</dbReference>
<keyword evidence="2" id="KW-0808">Transferase</keyword>
<organism evidence="2 3">
    <name type="scientific">Phormidesmis priestleyi Ana</name>
    <dbReference type="NCBI Taxonomy" id="1666911"/>
    <lineage>
        <taxon>Bacteria</taxon>
        <taxon>Bacillati</taxon>
        <taxon>Cyanobacteriota</taxon>
        <taxon>Cyanophyceae</taxon>
        <taxon>Leptolyngbyales</taxon>
        <taxon>Leptolyngbyaceae</taxon>
        <taxon>Phormidesmis</taxon>
    </lineage>
</organism>
<name>A0A0P8BGZ5_9CYAN</name>
<dbReference type="STRING" id="1666911.HLUCCA11_20055"/>
<dbReference type="PATRIC" id="fig|1666911.3.peg.2370"/>
<evidence type="ECO:0000313" key="3">
    <source>
        <dbReference type="Proteomes" id="UP000050465"/>
    </source>
</evidence>
<protein>
    <submittedName>
        <fullName evidence="2">Glycosyl transferase 4-like domain</fullName>
    </submittedName>
</protein>
<evidence type="ECO:0000259" key="1">
    <source>
        <dbReference type="Pfam" id="PF13579"/>
    </source>
</evidence>
<accession>A0A0P8BGZ5</accession>
<dbReference type="Proteomes" id="UP000050465">
    <property type="component" value="Unassembled WGS sequence"/>
</dbReference>
<dbReference type="GO" id="GO:0016740">
    <property type="term" value="F:transferase activity"/>
    <property type="evidence" value="ECO:0007669"/>
    <property type="project" value="UniProtKB-KW"/>
</dbReference>
<dbReference type="Gene3D" id="3.40.50.2000">
    <property type="entry name" value="Glycogen Phosphorylase B"/>
    <property type="match status" value="1"/>
</dbReference>
<proteinExistence type="predicted"/>
<dbReference type="EMBL" id="LJZR01000041">
    <property type="protein sequence ID" value="KPQ32991.1"/>
    <property type="molecule type" value="Genomic_DNA"/>
</dbReference>
<evidence type="ECO:0000313" key="2">
    <source>
        <dbReference type="EMBL" id="KPQ32991.1"/>
    </source>
</evidence>